<keyword evidence="1" id="KW-1133">Transmembrane helix</keyword>
<feature type="transmembrane region" description="Helical" evidence="1">
    <location>
        <begin position="120"/>
        <end position="140"/>
    </location>
</feature>
<accession>A0A2U3ALK6</accession>
<dbReference type="EMBL" id="QFVR01000009">
    <property type="protein sequence ID" value="PWI25389.1"/>
    <property type="molecule type" value="Genomic_DNA"/>
</dbReference>
<dbReference type="InterPro" id="IPR005325">
    <property type="entry name" value="DUF308_memb"/>
</dbReference>
<organism evidence="2 3">
    <name type="scientific">Kurthia sibirica</name>
    <dbReference type="NCBI Taxonomy" id="202750"/>
    <lineage>
        <taxon>Bacteria</taxon>
        <taxon>Bacillati</taxon>
        <taxon>Bacillota</taxon>
        <taxon>Bacilli</taxon>
        <taxon>Bacillales</taxon>
        <taxon>Caryophanaceae</taxon>
        <taxon>Kurthia</taxon>
    </lineage>
</organism>
<dbReference type="Proteomes" id="UP000245938">
    <property type="component" value="Unassembled WGS sequence"/>
</dbReference>
<proteinExistence type="predicted"/>
<evidence type="ECO:0000256" key="1">
    <source>
        <dbReference type="SAM" id="Phobius"/>
    </source>
</evidence>
<dbReference type="OrthoDB" id="10007546at2"/>
<protein>
    <recommendedName>
        <fullName evidence="4">HdeD family acid-resistance protein</fullName>
    </recommendedName>
</protein>
<dbReference type="PANTHER" id="PTHR34989">
    <property type="entry name" value="PROTEIN HDED"/>
    <property type="match status" value="1"/>
</dbReference>
<dbReference type="Pfam" id="PF03729">
    <property type="entry name" value="DUF308"/>
    <property type="match status" value="2"/>
</dbReference>
<keyword evidence="3" id="KW-1185">Reference proteome</keyword>
<keyword evidence="1" id="KW-0812">Transmembrane</keyword>
<gene>
    <name evidence="2" type="ORF">DEX24_08610</name>
</gene>
<name>A0A2U3ALK6_9BACL</name>
<feature type="transmembrane region" description="Helical" evidence="1">
    <location>
        <begin position="7"/>
        <end position="24"/>
    </location>
</feature>
<sequence length="178" mass="20053">MKKPSNYAIFIGILFIAIGFVFLIKPEFALRTMIIIAGILALIKGVSDLFMYFRLKKGGRKADFSLLLSGIFILLLGILLLFNNYFGSVFIGVLFAIWFAFEALATLFSLRFFTVKKGFGFWFLLILSLVSLALSVLLLIRPIYSALSFTLIVGLFFLFQGIVLSVIAVKFKAWFSEK</sequence>
<feature type="transmembrane region" description="Helical" evidence="1">
    <location>
        <begin position="64"/>
        <end position="82"/>
    </location>
</feature>
<evidence type="ECO:0000313" key="3">
    <source>
        <dbReference type="Proteomes" id="UP000245938"/>
    </source>
</evidence>
<comment type="caution">
    <text evidence="2">The sequence shown here is derived from an EMBL/GenBank/DDBJ whole genome shotgun (WGS) entry which is preliminary data.</text>
</comment>
<evidence type="ECO:0008006" key="4">
    <source>
        <dbReference type="Google" id="ProtNLM"/>
    </source>
</evidence>
<dbReference type="AlphaFoldDB" id="A0A2U3ALK6"/>
<dbReference type="RefSeq" id="WP_109306018.1">
    <property type="nucleotide sequence ID" value="NZ_BJUF01000033.1"/>
</dbReference>
<evidence type="ECO:0000313" key="2">
    <source>
        <dbReference type="EMBL" id="PWI25389.1"/>
    </source>
</evidence>
<dbReference type="PANTHER" id="PTHR34989:SF1">
    <property type="entry name" value="PROTEIN HDED"/>
    <property type="match status" value="1"/>
</dbReference>
<keyword evidence="1" id="KW-0472">Membrane</keyword>
<reference evidence="2 3" key="1">
    <citation type="submission" date="2018-05" db="EMBL/GenBank/DDBJ databases">
        <title>Kurthia sibirica genome sequence.</title>
        <authorList>
            <person name="Maclea K.S."/>
            <person name="Goen A.E."/>
        </authorList>
    </citation>
    <scope>NUCLEOTIDE SEQUENCE [LARGE SCALE GENOMIC DNA]</scope>
    <source>
        <strain evidence="2 3">ATCC 49154</strain>
    </source>
</reference>
<feature type="transmembrane region" description="Helical" evidence="1">
    <location>
        <begin position="30"/>
        <end position="52"/>
    </location>
</feature>
<feature type="transmembrane region" description="Helical" evidence="1">
    <location>
        <begin position="146"/>
        <end position="169"/>
    </location>
</feature>
<dbReference type="GO" id="GO:0005886">
    <property type="term" value="C:plasma membrane"/>
    <property type="evidence" value="ECO:0007669"/>
    <property type="project" value="TreeGrafter"/>
</dbReference>
<feature type="transmembrane region" description="Helical" evidence="1">
    <location>
        <begin position="88"/>
        <end position="108"/>
    </location>
</feature>
<dbReference type="InterPro" id="IPR052712">
    <property type="entry name" value="Acid_resist_chaperone_HdeD"/>
</dbReference>